<keyword evidence="6" id="KW-1185">Reference proteome</keyword>
<dbReference type="SUPFAM" id="SSF58104">
    <property type="entry name" value="Methyl-accepting chemotaxis protein (MCP) signaling domain"/>
    <property type="match status" value="1"/>
</dbReference>
<dbReference type="AlphaFoldDB" id="A0AAV2PYY0"/>
<dbReference type="SMART" id="SM00034">
    <property type="entry name" value="CLECT"/>
    <property type="match status" value="1"/>
</dbReference>
<evidence type="ECO:0000256" key="3">
    <source>
        <dbReference type="SAM" id="SignalP"/>
    </source>
</evidence>
<feature type="coiled-coil region" evidence="1">
    <location>
        <begin position="78"/>
        <end position="105"/>
    </location>
</feature>
<feature type="domain" description="C-type lectin" evidence="4">
    <location>
        <begin position="300"/>
        <end position="427"/>
    </location>
</feature>
<name>A0AAV2PYY0_MEGNR</name>
<evidence type="ECO:0000256" key="2">
    <source>
        <dbReference type="SAM" id="MobiDB-lite"/>
    </source>
</evidence>
<proteinExistence type="predicted"/>
<evidence type="ECO:0000256" key="1">
    <source>
        <dbReference type="SAM" id="Coils"/>
    </source>
</evidence>
<evidence type="ECO:0000259" key="4">
    <source>
        <dbReference type="PROSITE" id="PS50041"/>
    </source>
</evidence>
<reference evidence="5 6" key="1">
    <citation type="submission" date="2024-05" db="EMBL/GenBank/DDBJ databases">
        <authorList>
            <person name="Wallberg A."/>
        </authorList>
    </citation>
    <scope>NUCLEOTIDE SEQUENCE [LARGE SCALE GENOMIC DNA]</scope>
</reference>
<dbReference type="InterPro" id="IPR016186">
    <property type="entry name" value="C-type_lectin-like/link_sf"/>
</dbReference>
<organism evidence="5 6">
    <name type="scientific">Meganyctiphanes norvegica</name>
    <name type="common">Northern krill</name>
    <name type="synonym">Thysanopoda norvegica</name>
    <dbReference type="NCBI Taxonomy" id="48144"/>
    <lineage>
        <taxon>Eukaryota</taxon>
        <taxon>Metazoa</taxon>
        <taxon>Ecdysozoa</taxon>
        <taxon>Arthropoda</taxon>
        <taxon>Crustacea</taxon>
        <taxon>Multicrustacea</taxon>
        <taxon>Malacostraca</taxon>
        <taxon>Eumalacostraca</taxon>
        <taxon>Eucarida</taxon>
        <taxon>Euphausiacea</taxon>
        <taxon>Euphausiidae</taxon>
        <taxon>Meganyctiphanes</taxon>
    </lineage>
</organism>
<dbReference type="Proteomes" id="UP001497623">
    <property type="component" value="Unassembled WGS sequence"/>
</dbReference>
<gene>
    <name evidence="5" type="ORF">MNOR_LOCUS6444</name>
</gene>
<feature type="region of interest" description="Disordered" evidence="2">
    <location>
        <begin position="120"/>
        <end position="140"/>
    </location>
</feature>
<dbReference type="SUPFAM" id="SSF56436">
    <property type="entry name" value="C-type lectin-like"/>
    <property type="match status" value="1"/>
</dbReference>
<dbReference type="Gene3D" id="1.10.287.950">
    <property type="entry name" value="Methyl-accepting chemotaxis protein"/>
    <property type="match status" value="1"/>
</dbReference>
<evidence type="ECO:0000313" key="6">
    <source>
        <dbReference type="Proteomes" id="UP001497623"/>
    </source>
</evidence>
<dbReference type="EMBL" id="CAXKWB010002657">
    <property type="protein sequence ID" value="CAL4067390.1"/>
    <property type="molecule type" value="Genomic_DNA"/>
</dbReference>
<dbReference type="PROSITE" id="PS50041">
    <property type="entry name" value="C_TYPE_LECTIN_2"/>
    <property type="match status" value="1"/>
</dbReference>
<feature type="signal peptide" evidence="3">
    <location>
        <begin position="1"/>
        <end position="23"/>
    </location>
</feature>
<feature type="compositionally biased region" description="Polar residues" evidence="2">
    <location>
        <begin position="121"/>
        <end position="134"/>
    </location>
</feature>
<comment type="caution">
    <text evidence="5">The sequence shown here is derived from an EMBL/GenBank/DDBJ whole genome shotgun (WGS) entry which is preliminary data.</text>
</comment>
<dbReference type="InterPro" id="IPR001304">
    <property type="entry name" value="C-type_lectin-like"/>
</dbReference>
<protein>
    <recommendedName>
        <fullName evidence="4">C-type lectin domain-containing protein</fullName>
    </recommendedName>
</protein>
<keyword evidence="3" id="KW-0732">Signal</keyword>
<feature type="chain" id="PRO_5043550797" description="C-type lectin domain-containing protein" evidence="3">
    <location>
        <begin position="24"/>
        <end position="429"/>
    </location>
</feature>
<sequence>MAWLWRGIIVLLGLLSQTVYVRSCDADCKDDLIQRIDNLLDKKMDLMKLEMETKFQNVLETQHNLQMDQISNTITTTQAALTRDLQSVNTRVQKYEQNFEELKTLNFFIISQITDHLAQDRATQNPSASPSVNDLNDPINDLKTLTRESNVILNDIRESIEDCKNASNTTAQQLNDIRESIEDCKDASNTTTQQLNDIRESIEDCKGTSNTTTQQLNYFWENMEEMNQNRMEVDNDTMNSMQMLSNEVENVIQETTSLEPRLLDLERNITSQLIDLEDKMKESDNMLLKSITCPSGFFKMSSQCFKMFRDRERSWSEAKTKCEEEGYMLAQPDESVAVSLRKKLYEDFGDRSFAWLGAQGDGSKFVYAHGGLALDNASPLWWPDQPGSYVGADKCLFLLVDGSYFRDHPARPYFSNGCSASWYALCEVK</sequence>
<dbReference type="InterPro" id="IPR016187">
    <property type="entry name" value="CTDL_fold"/>
</dbReference>
<keyword evidence="1" id="KW-0175">Coiled coil</keyword>
<accession>A0AAV2PYY0</accession>
<dbReference type="Gene3D" id="3.10.100.10">
    <property type="entry name" value="Mannose-Binding Protein A, subunit A"/>
    <property type="match status" value="1"/>
</dbReference>
<evidence type="ECO:0000313" key="5">
    <source>
        <dbReference type="EMBL" id="CAL4067390.1"/>
    </source>
</evidence>
<dbReference type="CDD" id="cd00037">
    <property type="entry name" value="CLECT"/>
    <property type="match status" value="1"/>
</dbReference>